<dbReference type="AlphaFoldDB" id="A0AB35U4P1"/>
<reference evidence="1 2" key="1">
    <citation type="submission" date="2022-03" db="EMBL/GenBank/DDBJ databases">
        <title>Novel taxa within the pig intestine.</title>
        <authorList>
            <person name="Wylensek D."/>
            <person name="Bishof K."/>
            <person name="Afrizal A."/>
            <person name="Clavel T."/>
        </authorList>
    </citation>
    <scope>NUCLEOTIDE SEQUENCE [LARGE SCALE GENOMIC DNA]</scope>
    <source>
        <strain evidence="1 2">CLA-KB-P133</strain>
    </source>
</reference>
<sequence length="77" mass="8993">MAKSELGQQLIDLARNSKDISDQEFVDALNPMIVKVELDESYKTDRKLKIFDMFTRISNCDARERVKYAKKIARLLK</sequence>
<name>A0AB35U4P1_9FIRM</name>
<protein>
    <submittedName>
        <fullName evidence="1">Uncharacterized protein</fullName>
    </submittedName>
</protein>
<proteinExistence type="predicted"/>
<dbReference type="Proteomes" id="UP001286174">
    <property type="component" value="Unassembled WGS sequence"/>
</dbReference>
<accession>A0AB35U4P1</accession>
<evidence type="ECO:0000313" key="2">
    <source>
        <dbReference type="Proteomes" id="UP001286174"/>
    </source>
</evidence>
<evidence type="ECO:0000313" key="1">
    <source>
        <dbReference type="EMBL" id="MDX8420111.1"/>
    </source>
</evidence>
<gene>
    <name evidence="1" type="ORF">MOZ60_08400</name>
</gene>
<dbReference type="EMBL" id="JALBUR010000022">
    <property type="protein sequence ID" value="MDX8420111.1"/>
    <property type="molecule type" value="Genomic_DNA"/>
</dbReference>
<organism evidence="1 2">
    <name type="scientific">Grylomicrobium aquisgranensis</name>
    <dbReference type="NCBI Taxonomy" id="2926318"/>
    <lineage>
        <taxon>Bacteria</taxon>
        <taxon>Bacillati</taxon>
        <taxon>Bacillota</taxon>
        <taxon>Erysipelotrichia</taxon>
        <taxon>Erysipelotrichales</taxon>
        <taxon>Erysipelotrichaceae</taxon>
        <taxon>Grylomicrobium</taxon>
    </lineage>
</organism>
<comment type="caution">
    <text evidence="1">The sequence shown here is derived from an EMBL/GenBank/DDBJ whole genome shotgun (WGS) entry which is preliminary data.</text>
</comment>
<keyword evidence="2" id="KW-1185">Reference proteome</keyword>
<dbReference type="RefSeq" id="WP_370596334.1">
    <property type="nucleotide sequence ID" value="NZ_JALBUR010000022.1"/>
</dbReference>